<organism evidence="1 2">
    <name type="scientific">Clonostachys rosea f. rosea IK726</name>
    <dbReference type="NCBI Taxonomy" id="1349383"/>
    <lineage>
        <taxon>Eukaryota</taxon>
        <taxon>Fungi</taxon>
        <taxon>Dikarya</taxon>
        <taxon>Ascomycota</taxon>
        <taxon>Pezizomycotina</taxon>
        <taxon>Sordariomycetes</taxon>
        <taxon>Hypocreomycetidae</taxon>
        <taxon>Hypocreales</taxon>
        <taxon>Bionectriaceae</taxon>
        <taxon>Clonostachys</taxon>
    </lineage>
</organism>
<dbReference type="EMBL" id="CADEHS020000005">
    <property type="protein sequence ID" value="CAG9941682.1"/>
    <property type="molecule type" value="Genomic_DNA"/>
</dbReference>
<evidence type="ECO:0000313" key="1">
    <source>
        <dbReference type="EMBL" id="CAG9941682.1"/>
    </source>
</evidence>
<comment type="caution">
    <text evidence="1">The sequence shown here is derived from an EMBL/GenBank/DDBJ whole genome shotgun (WGS) entry which is preliminary data.</text>
</comment>
<reference evidence="1" key="2">
    <citation type="submission" date="2021-10" db="EMBL/GenBank/DDBJ databases">
        <authorList>
            <person name="Piombo E."/>
        </authorList>
    </citation>
    <scope>NUCLEOTIDE SEQUENCE</scope>
</reference>
<gene>
    <name evidence="1" type="ORF">CRV2_00003116</name>
</gene>
<dbReference type="Proteomes" id="UP000836387">
    <property type="component" value="Unassembled WGS sequence"/>
</dbReference>
<sequence length="1220" mass="138393">MHPHECTKTPIMSIFQMSSNQRMGTLLWKDAAKQHNDSLERGAADERFINIEDTGFDDIDVNSLAVAAYQLSNGLSKEQGPFGTSIQKILRLLNGHASAIKIFTQCNPQMGNLILGSVRKIFQIIEETEKATSIAGEGILQILVHLDRWEQTSKISYLLNKDPVRESIISLYTKILDFLISATLWLERSKLSKLRANVFNAKGDEFQQKVNSLKEASDLVDNEISTHVLEIFQTMTTDVSQIIENTDRDIAITQRLEEIILGMQNQLSYMAKDTETSKHTLAALPSSISEKLLGKLTETIQLQESKEWLLKGVTAVSPSQPPANGTCEWLPRHPVFSEWLSELYLRALWIEGLPGRGKTTMANFLRHYLNESGGRTIFYGFRRSGLASQHMINSALLSIMVQILGTSVNMESSVLGPITKLVNRYPLGPQECSFEELLGATQHLLRNEPDCFLILDALDECLTKDVSSQACARKFVQSLHNVMSMSPGRLVIFSRPEPQFDDIMDSALVIQLSCELLLADVIKFSNLEYEQLGRYATEKPSTMAHIKAHSQGSFWWAKLFLEYLANAPDLTSFHRRLDHPIPSVEQFYSAALDETALWMDDDLKNCQESIFVITLHARRVLSVLELRDALQLSETRPGDIISRICRPLISVQGDCVQFSHPSAREFIESRHCPGVPSLGHSDSHSHNFIAEICINVLQRKEHAELQAILAYLTRNHDPSKYSADPVNGIGKDLYHYAAKYWHVHLCEAERPSYQLIVAVRKFLFSLQFTHWCEYSTSAFGALIGVTGPLDRLKMWKLSLPSGQRAELDLEHCYKYSYSRLVEACELSTPLHQCLARISLCGHYLNFGLIPEHDHLLEITLSILQKHVPLNHPVVLRNKSTIAFSYLRDGKMQEALDIYSALVPLQKEMFGEQSIQFINAQHYCGESQYFMANFEASLVIFHSTVEGFLKTRGPASWSYIAAKLWYGRSLAQLGDVESALRIWKDCLQKRLQDEGPYDEFAVNIRIGLADLLMFVDRSKEALLLVEESLPVLRASRSLTDISRLDAEILLAKIYHKLGMGDHARKIVEELERSGCLASHFQRSCQVSHLKGLLLAAGGSYSEAMDTLMRVLIQTEPEQNNLCLLWMRMDLADMIRRRGPEGDKNTAAILFDKIVKDLSQPRDHPVREEPDSPRLLKAAEEALRYTRSKQYTLANEVLAREEVEWMRPSDLWMWYTEQLVFV</sequence>
<accession>A0ACA9TL65</accession>
<reference evidence="1" key="1">
    <citation type="submission" date="2020-04" db="EMBL/GenBank/DDBJ databases">
        <authorList>
            <person name="Broberg M."/>
        </authorList>
    </citation>
    <scope>NUCLEOTIDE SEQUENCE</scope>
</reference>
<protein>
    <submittedName>
        <fullName evidence="1">Uncharacterized protein</fullName>
    </submittedName>
</protein>
<keyword evidence="2" id="KW-1185">Reference proteome</keyword>
<proteinExistence type="predicted"/>
<evidence type="ECO:0000313" key="2">
    <source>
        <dbReference type="Proteomes" id="UP000836387"/>
    </source>
</evidence>
<name>A0ACA9TL65_BIOOC</name>